<gene>
    <name evidence="1" type="ORF">MENTE1834_LOCUS41677</name>
</gene>
<proteinExistence type="predicted"/>
<accession>A0ACB1ATY7</accession>
<keyword evidence="2" id="KW-1185">Reference proteome</keyword>
<dbReference type="Proteomes" id="UP001497535">
    <property type="component" value="Unassembled WGS sequence"/>
</dbReference>
<comment type="caution">
    <text evidence="1">The sequence shown here is derived from an EMBL/GenBank/DDBJ whole genome shotgun (WGS) entry which is preliminary data.</text>
</comment>
<organism evidence="1 2">
    <name type="scientific">Meloidogyne enterolobii</name>
    <name type="common">Root-knot nematode worm</name>
    <name type="synonym">Meloidogyne mayaguensis</name>
    <dbReference type="NCBI Taxonomy" id="390850"/>
    <lineage>
        <taxon>Eukaryota</taxon>
        <taxon>Metazoa</taxon>
        <taxon>Ecdysozoa</taxon>
        <taxon>Nematoda</taxon>
        <taxon>Chromadorea</taxon>
        <taxon>Rhabditida</taxon>
        <taxon>Tylenchina</taxon>
        <taxon>Tylenchomorpha</taxon>
        <taxon>Tylenchoidea</taxon>
        <taxon>Meloidogynidae</taxon>
        <taxon>Meloidogyninae</taxon>
        <taxon>Meloidogyne</taxon>
    </lineage>
</organism>
<evidence type="ECO:0000313" key="1">
    <source>
        <dbReference type="EMBL" id="CAK5098733.1"/>
    </source>
</evidence>
<protein>
    <submittedName>
        <fullName evidence="1">Uncharacterized protein</fullName>
    </submittedName>
</protein>
<evidence type="ECO:0000313" key="2">
    <source>
        <dbReference type="Proteomes" id="UP001497535"/>
    </source>
</evidence>
<dbReference type="EMBL" id="CAVMJV010000104">
    <property type="protein sequence ID" value="CAK5098733.1"/>
    <property type="molecule type" value="Genomic_DNA"/>
</dbReference>
<reference evidence="1" key="1">
    <citation type="submission" date="2023-11" db="EMBL/GenBank/DDBJ databases">
        <authorList>
            <person name="Poullet M."/>
        </authorList>
    </citation>
    <scope>NUCLEOTIDE SEQUENCE</scope>
    <source>
        <strain evidence="1">E1834</strain>
    </source>
</reference>
<sequence>MTFMEKIYGEPRINLEEWQQWLQIETIEFLLKKLEHTANYHRQKTRLDSIKDKFYKLKNSKI</sequence>
<name>A0ACB1ATY7_MELEN</name>